<protein>
    <submittedName>
        <fullName evidence="1">Uncharacterized protein</fullName>
    </submittedName>
</protein>
<evidence type="ECO:0000313" key="2">
    <source>
        <dbReference type="Proteomes" id="UP000289660"/>
    </source>
</evidence>
<dbReference type="Proteomes" id="UP000289660">
    <property type="component" value="Unassembled WGS sequence"/>
</dbReference>
<dbReference type="AlphaFoldDB" id="A0A402DI72"/>
<sequence>MYTMRTQRERLWIKYDIEKIGVREFRSELPKYLYGETPVEVLRHGHTVGFYFPVKQGSKSADIAALQAVAAQFEYLLSQKGISEDDIVREFRQMCEADRANQGKDLGG</sequence>
<evidence type="ECO:0000313" key="1">
    <source>
        <dbReference type="EMBL" id="GCE61930.1"/>
    </source>
</evidence>
<comment type="caution">
    <text evidence="1">The sequence shown here is derived from an EMBL/GenBank/DDBJ whole genome shotgun (WGS) entry which is preliminary data.</text>
</comment>
<reference evidence="2" key="1">
    <citation type="submission" date="2018-12" db="EMBL/GenBank/DDBJ databases">
        <title>Genome sequence of Microcystis aeruginosa NIES-4285.</title>
        <authorList>
            <person name="Tanabe Y."/>
        </authorList>
    </citation>
    <scope>NUCLEOTIDE SEQUENCE [LARGE SCALE GENOMIC DNA]</scope>
    <source>
        <strain evidence="2">NIES-4285</strain>
    </source>
</reference>
<accession>A0A402DI72</accession>
<organism evidence="1 2">
    <name type="scientific">Microcystis aeruginosa NIES-4285</name>
    <dbReference type="NCBI Taxonomy" id="2497681"/>
    <lineage>
        <taxon>Bacteria</taxon>
        <taxon>Bacillati</taxon>
        <taxon>Cyanobacteriota</taxon>
        <taxon>Cyanophyceae</taxon>
        <taxon>Oscillatoriophycideae</taxon>
        <taxon>Chroococcales</taxon>
        <taxon>Microcystaceae</taxon>
        <taxon>Microcystis</taxon>
    </lineage>
</organism>
<dbReference type="EMBL" id="BIFY01000095">
    <property type="protein sequence ID" value="GCE61930.1"/>
    <property type="molecule type" value="Genomic_DNA"/>
</dbReference>
<name>A0A402DI72_MICAE</name>
<gene>
    <name evidence="1" type="ORF">MiAbB_03873</name>
</gene>
<proteinExistence type="predicted"/>